<evidence type="ECO:0000256" key="9">
    <source>
        <dbReference type="ARBA" id="ARBA00074581"/>
    </source>
</evidence>
<evidence type="ECO:0000256" key="8">
    <source>
        <dbReference type="ARBA" id="ARBA00023316"/>
    </source>
</evidence>
<dbReference type="AlphaFoldDB" id="A0A1X7ATX6"/>
<dbReference type="InterPro" id="IPR050695">
    <property type="entry name" value="N-acetylmuramoyl_amidase_3"/>
</dbReference>
<sequence length="471" mass="50969">MEQDSGAPYPDNLEQAADQQSDKPISLTRRRFSQIATVLVASLTLPAASTALAAVASVKGVRLWRSPEKTRLVFDMSSGVEHKVFPLSNPPKVVIDLENTRLPSSLDGLKLGDTPIKGIRKAVRNKTGVRIVLDLKKDVNPRSFVLKPNATYGHRLVVDLVDKAVAATQTRKPEPVNKNRDVIIAIDAGHGGEDPGAVGHRGAREKDVVLAISREVAALFEKSSGFKPVLVRTGDYYISLRERTRIARRKNADVFISIHADAFNRTAANGSSVFTLSERGASSEEARWLANKENNSDLIGGEDGISLGDKDDVLASVLLDLSMTDSQSRSQRIGSQVLGQLGRVNRLHKKKVEQAAFAVLKNPDIPSLLIETGFITNPTEASKLVTKAHQRKLARAIHSGVRDFFLKNPPAGTLIASNRSSSGAGSSYKVKSGDTLSGIASRHNVSLSRLLSHNSLSTRDTLRVGQVIRIP</sequence>
<dbReference type="Pfam" id="PF11741">
    <property type="entry name" value="AMIN"/>
    <property type="match status" value="1"/>
</dbReference>
<evidence type="ECO:0000313" key="13">
    <source>
        <dbReference type="Proteomes" id="UP000196573"/>
    </source>
</evidence>
<dbReference type="SMART" id="SM00257">
    <property type="entry name" value="LysM"/>
    <property type="match status" value="1"/>
</dbReference>
<dbReference type="EC" id="3.5.1.28" evidence="4"/>
<dbReference type="Gene3D" id="2.60.40.3500">
    <property type="match status" value="1"/>
</dbReference>
<dbReference type="CDD" id="cd00118">
    <property type="entry name" value="LysM"/>
    <property type="match status" value="1"/>
</dbReference>
<dbReference type="GO" id="GO:0008745">
    <property type="term" value="F:N-acetylmuramoyl-L-alanine amidase activity"/>
    <property type="evidence" value="ECO:0007669"/>
    <property type="project" value="UniProtKB-EC"/>
</dbReference>
<dbReference type="RefSeq" id="WP_242667401.1">
    <property type="nucleotide sequence ID" value="NZ_CBCSCN010000020.1"/>
</dbReference>
<dbReference type="Gene3D" id="3.10.350.10">
    <property type="entry name" value="LysM domain"/>
    <property type="match status" value="1"/>
</dbReference>
<evidence type="ECO:0000313" key="12">
    <source>
        <dbReference type="EMBL" id="SMA50877.1"/>
    </source>
</evidence>
<dbReference type="InterPro" id="IPR006311">
    <property type="entry name" value="TAT_signal"/>
</dbReference>
<dbReference type="SUPFAM" id="SSF53187">
    <property type="entry name" value="Zn-dependent exopeptidases"/>
    <property type="match status" value="1"/>
</dbReference>
<evidence type="ECO:0000256" key="3">
    <source>
        <dbReference type="ARBA" id="ARBA00010860"/>
    </source>
</evidence>
<dbReference type="EMBL" id="FWPT01000018">
    <property type="protein sequence ID" value="SMA50877.1"/>
    <property type="molecule type" value="Genomic_DNA"/>
</dbReference>
<dbReference type="GO" id="GO:0009253">
    <property type="term" value="P:peptidoglycan catabolic process"/>
    <property type="evidence" value="ECO:0007669"/>
    <property type="project" value="InterPro"/>
</dbReference>
<organism evidence="12 13">
    <name type="scientific">Parendozoicomonas haliclonae</name>
    <dbReference type="NCBI Taxonomy" id="1960125"/>
    <lineage>
        <taxon>Bacteria</taxon>
        <taxon>Pseudomonadati</taxon>
        <taxon>Pseudomonadota</taxon>
        <taxon>Gammaproteobacteria</taxon>
        <taxon>Oceanospirillales</taxon>
        <taxon>Endozoicomonadaceae</taxon>
        <taxon>Parendozoicomonas</taxon>
    </lineage>
</organism>
<evidence type="ECO:0000256" key="1">
    <source>
        <dbReference type="ARBA" id="ARBA00001561"/>
    </source>
</evidence>
<proteinExistence type="inferred from homology"/>
<evidence type="ECO:0000256" key="5">
    <source>
        <dbReference type="ARBA" id="ARBA00022729"/>
    </source>
</evidence>
<dbReference type="InterPro" id="IPR018392">
    <property type="entry name" value="LysM"/>
</dbReference>
<evidence type="ECO:0000256" key="6">
    <source>
        <dbReference type="ARBA" id="ARBA00022764"/>
    </source>
</evidence>
<keyword evidence="7 12" id="KW-0378">Hydrolase</keyword>
<dbReference type="InterPro" id="IPR036779">
    <property type="entry name" value="LysM_dom_sf"/>
</dbReference>
<dbReference type="GO" id="GO:0030288">
    <property type="term" value="C:outer membrane-bounded periplasmic space"/>
    <property type="evidence" value="ECO:0007669"/>
    <property type="project" value="TreeGrafter"/>
</dbReference>
<dbReference type="InterPro" id="IPR021731">
    <property type="entry name" value="AMIN_dom"/>
</dbReference>
<evidence type="ECO:0000259" key="11">
    <source>
        <dbReference type="PROSITE" id="PS51782"/>
    </source>
</evidence>
<feature type="region of interest" description="Disordered" evidence="10">
    <location>
        <begin position="1"/>
        <end position="24"/>
    </location>
</feature>
<comment type="subcellular location">
    <subcellularLocation>
        <location evidence="2">Periplasm</location>
    </subcellularLocation>
</comment>
<evidence type="ECO:0000256" key="4">
    <source>
        <dbReference type="ARBA" id="ARBA00011901"/>
    </source>
</evidence>
<dbReference type="GO" id="GO:0071555">
    <property type="term" value="P:cell wall organization"/>
    <property type="evidence" value="ECO:0007669"/>
    <property type="project" value="UniProtKB-KW"/>
</dbReference>
<evidence type="ECO:0000256" key="7">
    <source>
        <dbReference type="ARBA" id="ARBA00022801"/>
    </source>
</evidence>
<dbReference type="PROSITE" id="PS51318">
    <property type="entry name" value="TAT"/>
    <property type="match status" value="1"/>
</dbReference>
<evidence type="ECO:0000256" key="10">
    <source>
        <dbReference type="SAM" id="MobiDB-lite"/>
    </source>
</evidence>
<dbReference type="Proteomes" id="UP000196573">
    <property type="component" value="Unassembled WGS sequence"/>
</dbReference>
<dbReference type="Gene3D" id="3.40.630.40">
    <property type="entry name" value="Zn-dependent exopeptidases"/>
    <property type="match status" value="1"/>
</dbReference>
<dbReference type="SUPFAM" id="SSF54106">
    <property type="entry name" value="LysM domain"/>
    <property type="match status" value="1"/>
</dbReference>
<dbReference type="SMART" id="SM00646">
    <property type="entry name" value="Ami_3"/>
    <property type="match status" value="1"/>
</dbReference>
<comment type="catalytic activity">
    <reaction evidence="1">
        <text>Hydrolyzes the link between N-acetylmuramoyl residues and L-amino acid residues in certain cell-wall glycopeptides.</text>
        <dbReference type="EC" id="3.5.1.28"/>
    </reaction>
</comment>
<name>A0A1X7ATX6_9GAMM</name>
<dbReference type="FunFam" id="3.40.630.40:FF:000001">
    <property type="entry name" value="N-acetylmuramoyl-L-alanine amidase"/>
    <property type="match status" value="1"/>
</dbReference>
<keyword evidence="8" id="KW-0961">Cell wall biogenesis/degradation</keyword>
<dbReference type="PROSITE" id="PS51782">
    <property type="entry name" value="LYSM"/>
    <property type="match status" value="1"/>
</dbReference>
<dbReference type="PANTHER" id="PTHR30404:SF0">
    <property type="entry name" value="N-ACETYLMURAMOYL-L-ALANINE AMIDASE AMIC"/>
    <property type="match status" value="1"/>
</dbReference>
<evidence type="ECO:0000256" key="2">
    <source>
        <dbReference type="ARBA" id="ARBA00004418"/>
    </source>
</evidence>
<gene>
    <name evidence="12" type="primary">amiC_2</name>
    <name evidence="12" type="ORF">EHSB41UT_04695</name>
</gene>
<dbReference type="Pfam" id="PF01520">
    <property type="entry name" value="Amidase_3"/>
    <property type="match status" value="1"/>
</dbReference>
<keyword evidence="6" id="KW-0574">Periplasm</keyword>
<reference evidence="12 13" key="1">
    <citation type="submission" date="2017-03" db="EMBL/GenBank/DDBJ databases">
        <authorList>
            <person name="Afonso C.L."/>
            <person name="Miller P.J."/>
            <person name="Scott M.A."/>
            <person name="Spackman E."/>
            <person name="Goraichik I."/>
            <person name="Dimitrov K.M."/>
            <person name="Suarez D.L."/>
            <person name="Swayne D.E."/>
        </authorList>
    </citation>
    <scope>NUCLEOTIDE SEQUENCE [LARGE SCALE GENOMIC DNA]</scope>
    <source>
        <strain evidence="12">SB41UT1</strain>
    </source>
</reference>
<keyword evidence="5" id="KW-0732">Signal</keyword>
<dbReference type="InterPro" id="IPR002508">
    <property type="entry name" value="MurNAc-LAA_cat"/>
</dbReference>
<dbReference type="PANTHER" id="PTHR30404">
    <property type="entry name" value="N-ACETYLMURAMOYL-L-ALANINE AMIDASE"/>
    <property type="match status" value="1"/>
</dbReference>
<protein>
    <recommendedName>
        <fullName evidence="9">N-acetylmuramoyl-L-alanine amidase AmiC</fullName>
        <ecNumber evidence="4">3.5.1.28</ecNumber>
    </recommendedName>
</protein>
<keyword evidence="13" id="KW-1185">Reference proteome</keyword>
<dbReference type="Pfam" id="PF01476">
    <property type="entry name" value="LysM"/>
    <property type="match status" value="1"/>
</dbReference>
<accession>A0A1X7ATX6</accession>
<feature type="domain" description="LysM" evidence="11">
    <location>
        <begin position="426"/>
        <end position="470"/>
    </location>
</feature>
<comment type="similarity">
    <text evidence="3">Belongs to the N-acetylmuramoyl-L-alanine amidase 3 family.</text>
</comment>
<dbReference type="CDD" id="cd02696">
    <property type="entry name" value="MurNAc-LAA"/>
    <property type="match status" value="1"/>
</dbReference>